<dbReference type="Proteomes" id="UP000006038">
    <property type="component" value="Chromosome 6"/>
</dbReference>
<feature type="compositionally biased region" description="Basic and acidic residues" evidence="1">
    <location>
        <begin position="161"/>
        <end position="197"/>
    </location>
</feature>
<feature type="compositionally biased region" description="Basic and acidic residues" evidence="1">
    <location>
        <begin position="77"/>
        <end position="94"/>
    </location>
</feature>
<feature type="compositionally biased region" description="Pro residues" evidence="1">
    <location>
        <begin position="142"/>
        <end position="153"/>
    </location>
</feature>
<name>J3MDS7_ORYBR</name>
<proteinExistence type="predicted"/>
<feature type="compositionally biased region" description="Basic and acidic residues" evidence="1">
    <location>
        <begin position="211"/>
        <end position="224"/>
    </location>
</feature>
<dbReference type="AlphaFoldDB" id="J3MDS7"/>
<organism evidence="2">
    <name type="scientific">Oryza brachyantha</name>
    <name type="common">malo sina</name>
    <dbReference type="NCBI Taxonomy" id="4533"/>
    <lineage>
        <taxon>Eukaryota</taxon>
        <taxon>Viridiplantae</taxon>
        <taxon>Streptophyta</taxon>
        <taxon>Embryophyta</taxon>
        <taxon>Tracheophyta</taxon>
        <taxon>Spermatophyta</taxon>
        <taxon>Magnoliopsida</taxon>
        <taxon>Liliopsida</taxon>
        <taxon>Poales</taxon>
        <taxon>Poaceae</taxon>
        <taxon>BOP clade</taxon>
        <taxon>Oryzoideae</taxon>
        <taxon>Oryzeae</taxon>
        <taxon>Oryzinae</taxon>
        <taxon>Oryza</taxon>
    </lineage>
</organism>
<reference evidence="2" key="1">
    <citation type="journal article" date="2013" name="Nat. Commun.">
        <title>Whole-genome sequencing of Oryza brachyantha reveals mechanisms underlying Oryza genome evolution.</title>
        <authorList>
            <person name="Chen J."/>
            <person name="Huang Q."/>
            <person name="Gao D."/>
            <person name="Wang J."/>
            <person name="Lang Y."/>
            <person name="Liu T."/>
            <person name="Li B."/>
            <person name="Bai Z."/>
            <person name="Luis Goicoechea J."/>
            <person name="Liang C."/>
            <person name="Chen C."/>
            <person name="Zhang W."/>
            <person name="Sun S."/>
            <person name="Liao Y."/>
            <person name="Zhang X."/>
            <person name="Yang L."/>
            <person name="Song C."/>
            <person name="Wang M."/>
            <person name="Shi J."/>
            <person name="Liu G."/>
            <person name="Liu J."/>
            <person name="Zhou H."/>
            <person name="Zhou W."/>
            <person name="Yu Q."/>
            <person name="An N."/>
            <person name="Chen Y."/>
            <person name="Cai Q."/>
            <person name="Wang B."/>
            <person name="Liu B."/>
            <person name="Min J."/>
            <person name="Huang Y."/>
            <person name="Wu H."/>
            <person name="Li Z."/>
            <person name="Zhang Y."/>
            <person name="Yin Y."/>
            <person name="Song W."/>
            <person name="Jiang J."/>
            <person name="Jackson S.A."/>
            <person name="Wing R.A."/>
            <person name="Wang J."/>
            <person name="Chen M."/>
        </authorList>
    </citation>
    <scope>NUCLEOTIDE SEQUENCE [LARGE SCALE GENOMIC DNA]</scope>
    <source>
        <strain evidence="2">cv. IRGC 101232</strain>
    </source>
</reference>
<feature type="compositionally biased region" description="Basic and acidic residues" evidence="1">
    <location>
        <begin position="58"/>
        <end position="70"/>
    </location>
</feature>
<feature type="region of interest" description="Disordered" evidence="1">
    <location>
        <begin position="1"/>
        <end position="94"/>
    </location>
</feature>
<evidence type="ECO:0000313" key="3">
    <source>
        <dbReference type="Proteomes" id="UP000006038"/>
    </source>
</evidence>
<sequence length="241" mass="27419">RADGDPEEGDGDGDEARPDVDDGGGPAAAAHEALGEGVVVRQHPEAEEPAAEQLAVLRDLRVHRPRHADDERDDVDPDHGQRRDEERRPLDQVQLRERVVVVVRRRLGRQREGDLDACHHLEQALQHRRQVRRRAADHPELLVPPPLLQPDPGPLHLEQAQQHERDGDEQQIAEEGRVQRRDDELAGEEGQRRQEAVHDEEEGGEGVDADVEVRHALQELEPPRRQQRVVLGEEDLHRPRR</sequence>
<dbReference type="HOGENOM" id="CLU_097326_0_0_1"/>
<reference evidence="2" key="2">
    <citation type="submission" date="2013-04" db="UniProtKB">
        <authorList>
            <consortium name="EnsemblPlants"/>
        </authorList>
    </citation>
    <scope>IDENTIFICATION</scope>
</reference>
<feature type="compositionally biased region" description="Low complexity" evidence="1">
    <location>
        <begin position="27"/>
        <end position="40"/>
    </location>
</feature>
<evidence type="ECO:0000313" key="2">
    <source>
        <dbReference type="EnsemblPlants" id="OB06G21710.1"/>
    </source>
</evidence>
<dbReference type="OMA" id="GDLDACH"/>
<dbReference type="EnsemblPlants" id="OB06G21710.1">
    <property type="protein sequence ID" value="OB06G21710.1"/>
    <property type="gene ID" value="OB06G21710"/>
</dbReference>
<feature type="compositionally biased region" description="Acidic residues" evidence="1">
    <location>
        <begin position="1"/>
        <end position="13"/>
    </location>
</feature>
<evidence type="ECO:0000256" key="1">
    <source>
        <dbReference type="SAM" id="MobiDB-lite"/>
    </source>
</evidence>
<dbReference type="Gramene" id="OB06G21710.1">
    <property type="protein sequence ID" value="OB06G21710.1"/>
    <property type="gene ID" value="OB06G21710"/>
</dbReference>
<feature type="compositionally biased region" description="Acidic residues" evidence="1">
    <location>
        <begin position="198"/>
        <end position="210"/>
    </location>
</feature>
<accession>J3MDS7</accession>
<feature type="region of interest" description="Disordered" evidence="1">
    <location>
        <begin position="141"/>
        <end position="241"/>
    </location>
</feature>
<keyword evidence="3" id="KW-1185">Reference proteome</keyword>
<protein>
    <submittedName>
        <fullName evidence="2">Uncharacterized protein</fullName>
    </submittedName>
</protein>